<reference evidence="3" key="1">
    <citation type="journal article" date="2019" name="Int. J. Syst. Evol. Microbiol.">
        <title>The Global Catalogue of Microorganisms (GCM) 10K type strain sequencing project: providing services to taxonomists for standard genome sequencing and annotation.</title>
        <authorList>
            <consortium name="The Broad Institute Genomics Platform"/>
            <consortium name="The Broad Institute Genome Sequencing Center for Infectious Disease"/>
            <person name="Wu L."/>
            <person name="Ma J."/>
        </authorList>
    </citation>
    <scope>NUCLEOTIDE SEQUENCE [LARGE SCALE GENOMIC DNA]</scope>
    <source>
        <strain evidence="3">CGMCC 1.15180</strain>
    </source>
</reference>
<dbReference type="Proteomes" id="UP001597361">
    <property type="component" value="Unassembled WGS sequence"/>
</dbReference>
<dbReference type="EMBL" id="JBHUHR010000048">
    <property type="protein sequence ID" value="MFD2037439.1"/>
    <property type="molecule type" value="Genomic_DNA"/>
</dbReference>
<gene>
    <name evidence="2" type="ORF">ACFSKL_21770</name>
</gene>
<feature type="chain" id="PRO_5045497831" evidence="1">
    <location>
        <begin position="22"/>
        <end position="150"/>
    </location>
</feature>
<dbReference type="RefSeq" id="WP_376889313.1">
    <property type="nucleotide sequence ID" value="NZ_JBHUHR010000048.1"/>
</dbReference>
<name>A0ABW4VT72_9BACT</name>
<dbReference type="InterPro" id="IPR012899">
    <property type="entry name" value="LTXXQ"/>
</dbReference>
<keyword evidence="1" id="KW-0732">Signal</keyword>
<proteinExistence type="predicted"/>
<keyword evidence="3" id="KW-1185">Reference proteome</keyword>
<organism evidence="2 3">
    <name type="scientific">Belliella marina</name>
    <dbReference type="NCBI Taxonomy" id="1644146"/>
    <lineage>
        <taxon>Bacteria</taxon>
        <taxon>Pseudomonadati</taxon>
        <taxon>Bacteroidota</taxon>
        <taxon>Cytophagia</taxon>
        <taxon>Cytophagales</taxon>
        <taxon>Cyclobacteriaceae</taxon>
        <taxon>Belliella</taxon>
    </lineage>
</organism>
<dbReference type="Gene3D" id="1.20.120.1490">
    <property type="match status" value="1"/>
</dbReference>
<comment type="caution">
    <text evidence="2">The sequence shown here is derived from an EMBL/GenBank/DDBJ whole genome shotgun (WGS) entry which is preliminary data.</text>
</comment>
<feature type="signal peptide" evidence="1">
    <location>
        <begin position="1"/>
        <end position="21"/>
    </location>
</feature>
<evidence type="ECO:0000256" key="1">
    <source>
        <dbReference type="SAM" id="SignalP"/>
    </source>
</evidence>
<protein>
    <submittedName>
        <fullName evidence="2">Spy/CpxP family protein refolding chaperone</fullName>
    </submittedName>
</protein>
<sequence length="150" mass="17315">MKNLKFALLLIIVLVNTSVFAQNKQHQFDREKYESAKVAFITNRLDLKPEQAEKFWPIFNKFNDERESLMKEMSTINKASEGEVSESKAKELINKRFGIQKSMLDLEVKFTEDITKVINPSQALKLGGASRDFARQIYRMNQRGGPRGNN</sequence>
<evidence type="ECO:0000313" key="3">
    <source>
        <dbReference type="Proteomes" id="UP001597361"/>
    </source>
</evidence>
<dbReference type="Pfam" id="PF07813">
    <property type="entry name" value="LTXXQ"/>
    <property type="match status" value="1"/>
</dbReference>
<accession>A0ABW4VT72</accession>
<evidence type="ECO:0000313" key="2">
    <source>
        <dbReference type="EMBL" id="MFD2037439.1"/>
    </source>
</evidence>